<name>A0A816D9B4_ADIRI</name>
<dbReference type="InterPro" id="IPR001040">
    <property type="entry name" value="TIF_eIF_4E"/>
</dbReference>
<keyword evidence="1 5" id="KW-0396">Initiation factor</keyword>
<keyword evidence="2" id="KW-0810">Translation regulation</keyword>
<evidence type="ECO:0000256" key="5">
    <source>
        <dbReference type="RuleBase" id="RU004374"/>
    </source>
</evidence>
<proteinExistence type="inferred from homology"/>
<dbReference type="AlphaFoldDB" id="A0A816D9B4"/>
<dbReference type="GO" id="GO:0000340">
    <property type="term" value="F:RNA 7-methylguanosine cap binding"/>
    <property type="evidence" value="ECO:0007669"/>
    <property type="project" value="TreeGrafter"/>
</dbReference>
<evidence type="ECO:0000256" key="1">
    <source>
        <dbReference type="ARBA" id="ARBA00022540"/>
    </source>
</evidence>
<comment type="caution">
    <text evidence="6">The sequence shown here is derived from an EMBL/GenBank/DDBJ whole genome shotgun (WGS) entry which is preliminary data.</text>
</comment>
<evidence type="ECO:0008006" key="8">
    <source>
        <dbReference type="Google" id="ProtNLM"/>
    </source>
</evidence>
<dbReference type="GO" id="GO:0006417">
    <property type="term" value="P:regulation of translation"/>
    <property type="evidence" value="ECO:0007669"/>
    <property type="project" value="UniProtKB-KW"/>
</dbReference>
<evidence type="ECO:0000256" key="2">
    <source>
        <dbReference type="ARBA" id="ARBA00022845"/>
    </source>
</evidence>
<dbReference type="PANTHER" id="PTHR11960">
    <property type="entry name" value="EUKARYOTIC TRANSLATION INITIATION FACTOR 4E RELATED"/>
    <property type="match status" value="1"/>
</dbReference>
<dbReference type="SUPFAM" id="SSF55418">
    <property type="entry name" value="eIF4e-like"/>
    <property type="match status" value="1"/>
</dbReference>
<sequence length="227" mass="25764">MLLMIDAGDDSEYSSASETLNDDSYVPQTAAKIRHTISLNKEKVAPLATKWTFWLDSQKSKNATKQDYEAGLQVIFSVETVQEFWGVFKNIPTPSRLSNRVSYHLMRQNRKPLWEDSENENGGIYTYRCPKDKTNTVWEELCLAAIGEQFSFNDSDDIVGISVQSRDGPQDIVQIWNSNPSEQAQKAIDDKVRSLFPETNFAVKFYKPNSSHANFDAGNQPKSKYSS</sequence>
<organism evidence="6 7">
    <name type="scientific">Adineta ricciae</name>
    <name type="common">Rotifer</name>
    <dbReference type="NCBI Taxonomy" id="249248"/>
    <lineage>
        <taxon>Eukaryota</taxon>
        <taxon>Metazoa</taxon>
        <taxon>Spiralia</taxon>
        <taxon>Gnathifera</taxon>
        <taxon>Rotifera</taxon>
        <taxon>Eurotatoria</taxon>
        <taxon>Bdelloidea</taxon>
        <taxon>Adinetida</taxon>
        <taxon>Adinetidae</taxon>
        <taxon>Adineta</taxon>
    </lineage>
</organism>
<reference evidence="6" key="1">
    <citation type="submission" date="2021-02" db="EMBL/GenBank/DDBJ databases">
        <authorList>
            <person name="Nowell W R."/>
        </authorList>
    </citation>
    <scope>NUCLEOTIDE SEQUENCE</scope>
</reference>
<comment type="similarity">
    <text evidence="5">Belongs to the eukaryotic initiation factor 4E family.</text>
</comment>
<dbReference type="Pfam" id="PF01652">
    <property type="entry name" value="IF4E"/>
    <property type="match status" value="1"/>
</dbReference>
<evidence type="ECO:0000256" key="3">
    <source>
        <dbReference type="ARBA" id="ARBA00022884"/>
    </source>
</evidence>
<keyword evidence="3 5" id="KW-0694">RNA-binding</keyword>
<keyword evidence="7" id="KW-1185">Reference proteome</keyword>
<gene>
    <name evidence="6" type="ORF">XAT740_LOCUS51690</name>
</gene>
<dbReference type="Gene3D" id="3.30.760.10">
    <property type="entry name" value="RNA Cap, Translation Initiation Factor Eif4e"/>
    <property type="match status" value="1"/>
</dbReference>
<evidence type="ECO:0000256" key="4">
    <source>
        <dbReference type="ARBA" id="ARBA00022917"/>
    </source>
</evidence>
<evidence type="ECO:0000313" key="7">
    <source>
        <dbReference type="Proteomes" id="UP000663828"/>
    </source>
</evidence>
<keyword evidence="4 5" id="KW-0648">Protein biosynthesis</keyword>
<dbReference type="Proteomes" id="UP000663828">
    <property type="component" value="Unassembled WGS sequence"/>
</dbReference>
<evidence type="ECO:0000313" key="6">
    <source>
        <dbReference type="EMBL" id="CAF1631254.1"/>
    </source>
</evidence>
<dbReference type="GO" id="GO:0003743">
    <property type="term" value="F:translation initiation factor activity"/>
    <property type="evidence" value="ECO:0007669"/>
    <property type="project" value="UniProtKB-KW"/>
</dbReference>
<protein>
    <recommendedName>
        <fullName evidence="8">Eukaryotic translation initiation factor 4E type 3</fullName>
    </recommendedName>
</protein>
<dbReference type="InterPro" id="IPR023398">
    <property type="entry name" value="TIF_eIF4e-like"/>
</dbReference>
<accession>A0A816D9B4</accession>
<dbReference type="EMBL" id="CAJNOR010008292">
    <property type="protein sequence ID" value="CAF1631254.1"/>
    <property type="molecule type" value="Genomic_DNA"/>
</dbReference>
<dbReference type="GO" id="GO:0016281">
    <property type="term" value="C:eukaryotic translation initiation factor 4F complex"/>
    <property type="evidence" value="ECO:0007669"/>
    <property type="project" value="TreeGrafter"/>
</dbReference>
<dbReference type="PANTHER" id="PTHR11960:SF66">
    <property type="entry name" value="EUKARYOTIC TRANSLATION INITIATION FACTOR 4E TYPE 3"/>
    <property type="match status" value="1"/>
</dbReference>